<organism evidence="2 3">
    <name type="scientific">Streptomyces phaeolivaceus</name>
    <dbReference type="NCBI Taxonomy" id="2653200"/>
    <lineage>
        <taxon>Bacteria</taxon>
        <taxon>Bacillati</taxon>
        <taxon>Actinomycetota</taxon>
        <taxon>Actinomycetes</taxon>
        <taxon>Kitasatosporales</taxon>
        <taxon>Streptomycetaceae</taxon>
        <taxon>Streptomyces</taxon>
    </lineage>
</organism>
<evidence type="ECO:0000313" key="2">
    <source>
        <dbReference type="EMBL" id="QFQ97776.1"/>
    </source>
</evidence>
<feature type="compositionally biased region" description="Basic and acidic residues" evidence="1">
    <location>
        <begin position="1"/>
        <end position="14"/>
    </location>
</feature>
<gene>
    <name evidence="2" type="ORF">F9278_17820</name>
</gene>
<feature type="compositionally biased region" description="Basic and acidic residues" evidence="1">
    <location>
        <begin position="60"/>
        <end position="80"/>
    </location>
</feature>
<dbReference type="AlphaFoldDB" id="A0A5P8K415"/>
<evidence type="ECO:0000313" key="3">
    <source>
        <dbReference type="Proteomes" id="UP000327294"/>
    </source>
</evidence>
<dbReference type="KEGG" id="sphv:F9278_17820"/>
<feature type="region of interest" description="Disordered" evidence="1">
    <location>
        <begin position="1"/>
        <end position="83"/>
    </location>
</feature>
<accession>A0A5P8K415</accession>
<protein>
    <submittedName>
        <fullName evidence="2">Uncharacterized protein</fullName>
    </submittedName>
</protein>
<proteinExistence type="predicted"/>
<name>A0A5P8K415_9ACTN</name>
<dbReference type="RefSeq" id="WP_152169255.1">
    <property type="nucleotide sequence ID" value="NZ_CP045096.1"/>
</dbReference>
<feature type="compositionally biased region" description="Basic and acidic residues" evidence="1">
    <location>
        <begin position="21"/>
        <end position="38"/>
    </location>
</feature>
<sequence>MRPFVDPECRRTDEECPCADDTAHRDSWKETGRSRLAADAEADADEIAAPVDDTLLQRADQTDKALSDHEDRPDTLEGSRRPLPSLATLAPCAAPAVTVWSATTSRRAVRGGSGPFTPAPAPAQIPHPHHTRAVRLLRRLEQLVQLVRGLASRMDHECGVVRAPPPGAQEVTDMPKSAQISGCRCFFPAGGPSVHFQPITVHRPLQTASSVC</sequence>
<keyword evidence="3" id="KW-1185">Reference proteome</keyword>
<reference evidence="2 3" key="1">
    <citation type="submission" date="2019-10" db="EMBL/GenBank/DDBJ databases">
        <title>Streptomyces sp. strain GY16 isolated from leaves of Broussonetia papyrifera.</title>
        <authorList>
            <person name="Mo P."/>
        </authorList>
    </citation>
    <scope>NUCLEOTIDE SEQUENCE [LARGE SCALE GENOMIC DNA]</scope>
    <source>
        <strain evidence="2 3">GY16</strain>
    </source>
</reference>
<dbReference type="EMBL" id="CP045096">
    <property type="protein sequence ID" value="QFQ97776.1"/>
    <property type="molecule type" value="Genomic_DNA"/>
</dbReference>
<evidence type="ECO:0000256" key="1">
    <source>
        <dbReference type="SAM" id="MobiDB-lite"/>
    </source>
</evidence>
<dbReference type="Proteomes" id="UP000327294">
    <property type="component" value="Chromosome"/>
</dbReference>